<dbReference type="GeneID" id="25560343"/>
<dbReference type="Proteomes" id="UP000054408">
    <property type="component" value="Unassembled WGS sequence"/>
</dbReference>
<keyword evidence="4" id="KW-1185">Reference proteome</keyword>
<dbReference type="RefSeq" id="XP_013762814.1">
    <property type="nucleotide sequence ID" value="XM_013907360.1"/>
</dbReference>
<evidence type="ECO:0000313" key="4">
    <source>
        <dbReference type="Proteomes" id="UP000054408"/>
    </source>
</evidence>
<dbReference type="GO" id="GO:0005739">
    <property type="term" value="C:mitochondrion"/>
    <property type="evidence" value="ECO:0007669"/>
    <property type="project" value="UniProtKB-SubCell"/>
</dbReference>
<gene>
    <name evidence="3" type="ORF">AMSG_00540</name>
</gene>
<protein>
    <recommendedName>
        <fullName evidence="5">Restriction endonuclease type IV Mrr domain-containing protein</fullName>
    </recommendedName>
</protein>
<dbReference type="PANTHER" id="PTHR28133:SF1">
    <property type="entry name" value="REQUIRED FOR RESPIRATORY GROWTH PROTEIN 7, MITOCHONDRIAL"/>
    <property type="match status" value="1"/>
</dbReference>
<reference evidence="3 4" key="1">
    <citation type="submission" date="2010-05" db="EMBL/GenBank/DDBJ databases">
        <title>The Genome Sequence of Thecamonas trahens ATCC 50062.</title>
        <authorList>
            <consortium name="The Broad Institute Genome Sequencing Platform"/>
            <person name="Russ C."/>
            <person name="Cuomo C."/>
            <person name="Shea T."/>
            <person name="Young S.K."/>
            <person name="Zeng Q."/>
            <person name="Koehrsen M."/>
            <person name="Haas B."/>
            <person name="Borodovsky M."/>
            <person name="Guigo R."/>
            <person name="Alvarado L."/>
            <person name="Berlin A."/>
            <person name="Bochicchio J."/>
            <person name="Borenstein D."/>
            <person name="Chapman S."/>
            <person name="Chen Z."/>
            <person name="Freedman E."/>
            <person name="Gellesch M."/>
            <person name="Goldberg J."/>
            <person name="Griggs A."/>
            <person name="Gujja S."/>
            <person name="Heilman E."/>
            <person name="Heiman D."/>
            <person name="Hepburn T."/>
            <person name="Howarth C."/>
            <person name="Jen D."/>
            <person name="Larson L."/>
            <person name="Mehta T."/>
            <person name="Park D."/>
            <person name="Pearson M."/>
            <person name="Roberts A."/>
            <person name="Saif S."/>
            <person name="Shenoy N."/>
            <person name="Sisk P."/>
            <person name="Stolte C."/>
            <person name="Sykes S."/>
            <person name="Thomson T."/>
            <person name="Walk T."/>
            <person name="White J."/>
            <person name="Yandava C."/>
            <person name="Burger G."/>
            <person name="Gray M.W."/>
            <person name="Holland P.W.H."/>
            <person name="King N."/>
            <person name="Lang F.B.F."/>
            <person name="Roger A.J."/>
            <person name="Ruiz-Trillo I."/>
            <person name="Lander E."/>
            <person name="Nusbaum C."/>
        </authorList>
    </citation>
    <scope>NUCLEOTIDE SEQUENCE [LARGE SCALE GENOMIC DNA]</scope>
    <source>
        <strain evidence="3 4">ATCC 50062</strain>
    </source>
</reference>
<evidence type="ECO:0000256" key="1">
    <source>
        <dbReference type="ARBA" id="ARBA00004173"/>
    </source>
</evidence>
<dbReference type="InterPro" id="IPR018828">
    <property type="entry name" value="RRG7"/>
</dbReference>
<proteinExistence type="predicted"/>
<sequence length="158" mass="16982">MESVAQVGGAGDDGIDVSAVWHRPDAAAAADSCGDPVHVWAQCKALATKASTVHIRELEGVLLRVAQRLPHEHHLGMLISSAGFSDPCLSYFHASSSSAMMALTLGYDDELVEAHINRQARAVFPDLVFASLLDPQRRRLLAMVYYGVVLDTSLSPDV</sequence>
<dbReference type="PANTHER" id="PTHR28133">
    <property type="entry name" value="REQUIRED FOR RESPIRATORY GROWTH PROTEIN 7, MITOCHONDRIAL"/>
    <property type="match status" value="1"/>
</dbReference>
<accession>A0A0L0DBT4</accession>
<evidence type="ECO:0008006" key="5">
    <source>
        <dbReference type="Google" id="ProtNLM"/>
    </source>
</evidence>
<dbReference type="EMBL" id="GL349434">
    <property type="protein sequence ID" value="KNC48763.1"/>
    <property type="molecule type" value="Genomic_DNA"/>
</dbReference>
<dbReference type="Pfam" id="PF10356">
    <property type="entry name" value="RRG7"/>
    <property type="match status" value="1"/>
</dbReference>
<evidence type="ECO:0000313" key="3">
    <source>
        <dbReference type="EMBL" id="KNC48763.1"/>
    </source>
</evidence>
<comment type="subcellular location">
    <subcellularLocation>
        <location evidence="1">Mitochondrion</location>
    </subcellularLocation>
</comment>
<dbReference type="AlphaFoldDB" id="A0A0L0DBT4"/>
<keyword evidence="2" id="KW-0496">Mitochondrion</keyword>
<name>A0A0L0DBT4_THETB</name>
<evidence type="ECO:0000256" key="2">
    <source>
        <dbReference type="ARBA" id="ARBA00023128"/>
    </source>
</evidence>
<organism evidence="3 4">
    <name type="scientific">Thecamonas trahens ATCC 50062</name>
    <dbReference type="NCBI Taxonomy" id="461836"/>
    <lineage>
        <taxon>Eukaryota</taxon>
        <taxon>Apusozoa</taxon>
        <taxon>Apusomonadida</taxon>
        <taxon>Apusomonadidae</taxon>
        <taxon>Thecamonas</taxon>
    </lineage>
</organism>